<keyword evidence="1" id="KW-0378">Hydrolase</keyword>
<dbReference type="SUPFAM" id="SSF49899">
    <property type="entry name" value="Concanavalin A-like lectins/glucanases"/>
    <property type="match status" value="1"/>
</dbReference>
<evidence type="ECO:0000313" key="3">
    <source>
        <dbReference type="EMBL" id="GAI02342.1"/>
    </source>
</evidence>
<dbReference type="InterPro" id="IPR023296">
    <property type="entry name" value="Glyco_hydro_beta-prop_sf"/>
</dbReference>
<dbReference type="EMBL" id="BARV01010809">
    <property type="protein sequence ID" value="GAI02342.1"/>
    <property type="molecule type" value="Genomic_DNA"/>
</dbReference>
<gene>
    <name evidence="3" type="ORF">S06H3_20776</name>
</gene>
<evidence type="ECO:0000256" key="1">
    <source>
        <dbReference type="ARBA" id="ARBA00022801"/>
    </source>
</evidence>
<sequence length="214" mass="24666">MLYYDGLFHTFYGGARLEPGNEDCDAPGNTRKYVKESIGYAYSYDGINFIKYEGNPVINRLDVRDDHRVSALAEVHFEIDMPYIYIVATERWEENWGGRRGCPWCEDLAIQVLEITSKNPASDPKNTGNWVLKKDMSDEFESDSIDADKWFVNGTDGRYNWIGRAPSQFAPENVRLEDSKLKLTTKWDPDYNFASKIDSDSNSIYEKIHDSCCH</sequence>
<evidence type="ECO:0000256" key="2">
    <source>
        <dbReference type="ARBA" id="ARBA00023295"/>
    </source>
</evidence>
<name>X1K5N1_9ZZZZ</name>
<protein>
    <submittedName>
        <fullName evidence="3">Uncharacterized protein</fullName>
    </submittedName>
</protein>
<keyword evidence="2" id="KW-0326">Glycosidase</keyword>
<dbReference type="SUPFAM" id="SSF75005">
    <property type="entry name" value="Arabinanase/levansucrase/invertase"/>
    <property type="match status" value="1"/>
</dbReference>
<feature type="non-terminal residue" evidence="3">
    <location>
        <position position="214"/>
    </location>
</feature>
<reference evidence="3" key="1">
    <citation type="journal article" date="2014" name="Front. Microbiol.">
        <title>High frequency of phylogenetically diverse reductive dehalogenase-homologous genes in deep subseafloor sedimentary metagenomes.</title>
        <authorList>
            <person name="Kawai M."/>
            <person name="Futagami T."/>
            <person name="Toyoda A."/>
            <person name="Takaki Y."/>
            <person name="Nishi S."/>
            <person name="Hori S."/>
            <person name="Arai W."/>
            <person name="Tsubouchi T."/>
            <person name="Morono Y."/>
            <person name="Uchiyama I."/>
            <person name="Ito T."/>
            <person name="Fujiyama A."/>
            <person name="Inagaki F."/>
            <person name="Takami H."/>
        </authorList>
    </citation>
    <scope>NUCLEOTIDE SEQUENCE</scope>
    <source>
        <strain evidence="3">Expedition CK06-06</strain>
    </source>
</reference>
<dbReference type="Gene3D" id="2.60.120.200">
    <property type="match status" value="1"/>
</dbReference>
<proteinExistence type="predicted"/>
<organism evidence="3">
    <name type="scientific">marine sediment metagenome</name>
    <dbReference type="NCBI Taxonomy" id="412755"/>
    <lineage>
        <taxon>unclassified sequences</taxon>
        <taxon>metagenomes</taxon>
        <taxon>ecological metagenomes</taxon>
    </lineage>
</organism>
<accession>X1K5N1</accession>
<dbReference type="InterPro" id="IPR013320">
    <property type="entry name" value="ConA-like_dom_sf"/>
</dbReference>
<dbReference type="GO" id="GO:0016798">
    <property type="term" value="F:hydrolase activity, acting on glycosyl bonds"/>
    <property type="evidence" value="ECO:0007669"/>
    <property type="project" value="UniProtKB-KW"/>
</dbReference>
<dbReference type="AlphaFoldDB" id="X1K5N1"/>
<comment type="caution">
    <text evidence="3">The sequence shown here is derived from an EMBL/GenBank/DDBJ whole genome shotgun (WGS) entry which is preliminary data.</text>
</comment>